<dbReference type="Proteomes" id="UP000471640">
    <property type="component" value="Unassembled WGS sequence"/>
</dbReference>
<evidence type="ECO:0000256" key="1">
    <source>
        <dbReference type="SAM" id="Phobius"/>
    </source>
</evidence>
<feature type="transmembrane region" description="Helical" evidence="1">
    <location>
        <begin position="122"/>
        <end position="142"/>
    </location>
</feature>
<keyword evidence="1" id="KW-0812">Transmembrane</keyword>
<feature type="transmembrane region" description="Helical" evidence="1">
    <location>
        <begin position="162"/>
        <end position="184"/>
    </location>
</feature>
<sequence length="635" mass="69267">MDTTKTMHQNTESSALTVSLQPWADLLWMSLTTLGLLLLTETLRSAPCWLVPLLIVVPAYPVWLAQRESFLFDRRLLLTGATVDESLVRRWFWKGQIGSILRVPLALIMTTLLLASSVRLTALHWLVLFVDAGVLAWGYRWFQRRAAHEVRPELLGVFVRRWPLWLTNLGLLTLAFFVLSFFVLGAPDLRQSNWHLAAELAFQTQGQTLACPWAGWVSGGLAALDQGLWALAQQYIPDLPDRGLRAAAWSLLLLQVGLFSLALTSLQLGVLSLVESRAIRLESVTGESTLAKTFIATILVLAMPFLYAALKLRDLDLQHLDPPTITALNWIDPCRGQAQSNHQMQSALKESVAAARESMTQQTDRRIEREVDLLFAPVEMGVDNYLDWYFTVIGEYERLAVLIAGDFPQYMGDQLAARLFESTDFQARLEQIDQGLMADTLADLSRLSQEIKDQLAAQTQAQPCASVSMQTGPLAHLERDLWRAGAAGTSGAVTGVATVVISKKVVATVVAKVGAKKSVQAAMAMAVKMAAKKGSGTLAAALGGAALCAPSGPYAIVCGIGAGLVTWLAVDKVAIEIDETVSRDEMRADILDALAEEKANLKGALQGRHESLIGSMARDLQTTVDGVFIPARDGL</sequence>
<reference evidence="3" key="1">
    <citation type="journal article" date="2020" name="Microbiol. Resour. Announc.">
        <title>Draft Genome Sequences of Thiorhodococcus mannitoliphagus and Thiorhodococcus minor, Purple Sulfur Photosynthetic Bacteria in the Gammaproteobacterial Family Chromatiaceae.</title>
        <authorList>
            <person name="Aviles F.A."/>
            <person name="Meyer T.E."/>
            <person name="Kyndt J.A."/>
        </authorList>
    </citation>
    <scope>NUCLEOTIDE SEQUENCE [LARGE SCALE GENOMIC DNA]</scope>
    <source>
        <strain evidence="3">DSM 18266</strain>
    </source>
</reference>
<comment type="caution">
    <text evidence="2">The sequence shown here is derived from an EMBL/GenBank/DDBJ whole genome shotgun (WGS) entry which is preliminary data.</text>
</comment>
<accession>A0A6P1E362</accession>
<name>A0A6P1E362_9GAMM</name>
<keyword evidence="1" id="KW-0472">Membrane</keyword>
<gene>
    <name evidence="2" type="ORF">G3480_21950</name>
</gene>
<reference evidence="2 3" key="2">
    <citation type="submission" date="2020-02" db="EMBL/GenBank/DDBJ databases">
        <title>Genome sequences of Thiorhodococcus mannitoliphagus and Thiorhodococcus minor, purple sulfur photosynthetic bacteria in the gammaproteobacterial family, Chromatiaceae.</title>
        <authorList>
            <person name="Aviles F.A."/>
            <person name="Meyer T.E."/>
            <person name="Kyndt J.A."/>
        </authorList>
    </citation>
    <scope>NUCLEOTIDE SEQUENCE [LARGE SCALE GENOMIC DNA]</scope>
    <source>
        <strain evidence="2 3">DSM 18266</strain>
    </source>
</reference>
<feature type="transmembrane region" description="Helical" evidence="1">
    <location>
        <begin position="246"/>
        <end position="270"/>
    </location>
</feature>
<organism evidence="2 3">
    <name type="scientific">Thiorhodococcus mannitoliphagus</name>
    <dbReference type="NCBI Taxonomy" id="329406"/>
    <lineage>
        <taxon>Bacteria</taxon>
        <taxon>Pseudomonadati</taxon>
        <taxon>Pseudomonadota</taxon>
        <taxon>Gammaproteobacteria</taxon>
        <taxon>Chromatiales</taxon>
        <taxon>Chromatiaceae</taxon>
        <taxon>Thiorhodococcus</taxon>
    </lineage>
</organism>
<dbReference type="RefSeq" id="WP_164656079.1">
    <property type="nucleotide sequence ID" value="NZ_JAAIJR010000139.1"/>
</dbReference>
<protein>
    <submittedName>
        <fullName evidence="2">Uncharacterized protein</fullName>
    </submittedName>
</protein>
<keyword evidence="1" id="KW-1133">Transmembrane helix</keyword>
<feature type="transmembrane region" description="Helical" evidence="1">
    <location>
        <begin position="290"/>
        <end position="310"/>
    </location>
</feature>
<dbReference type="AlphaFoldDB" id="A0A6P1E362"/>
<evidence type="ECO:0000313" key="2">
    <source>
        <dbReference type="EMBL" id="NEX22932.1"/>
    </source>
</evidence>
<evidence type="ECO:0000313" key="3">
    <source>
        <dbReference type="Proteomes" id="UP000471640"/>
    </source>
</evidence>
<proteinExistence type="predicted"/>
<keyword evidence="3" id="KW-1185">Reference proteome</keyword>
<dbReference type="EMBL" id="JAAIJR010000139">
    <property type="protein sequence ID" value="NEX22932.1"/>
    <property type="molecule type" value="Genomic_DNA"/>
</dbReference>
<feature type="transmembrane region" description="Helical" evidence="1">
    <location>
        <begin position="97"/>
        <end position="115"/>
    </location>
</feature>